<organism evidence="1 2">
    <name type="scientific">Brassica cretica</name>
    <name type="common">Mustard</name>
    <dbReference type="NCBI Taxonomy" id="69181"/>
    <lineage>
        <taxon>Eukaryota</taxon>
        <taxon>Viridiplantae</taxon>
        <taxon>Streptophyta</taxon>
        <taxon>Embryophyta</taxon>
        <taxon>Tracheophyta</taxon>
        <taxon>Spermatophyta</taxon>
        <taxon>Magnoliopsida</taxon>
        <taxon>eudicotyledons</taxon>
        <taxon>Gunneridae</taxon>
        <taxon>Pentapetalae</taxon>
        <taxon>rosids</taxon>
        <taxon>malvids</taxon>
        <taxon>Brassicales</taxon>
        <taxon>Brassicaceae</taxon>
        <taxon>Brassiceae</taxon>
        <taxon>Brassica</taxon>
    </lineage>
</organism>
<evidence type="ECO:0000313" key="1">
    <source>
        <dbReference type="EMBL" id="KAF2617038.1"/>
    </source>
</evidence>
<reference evidence="1" key="1">
    <citation type="submission" date="2019-12" db="EMBL/GenBank/DDBJ databases">
        <title>Genome sequencing and annotation of Brassica cretica.</title>
        <authorList>
            <person name="Studholme D.J."/>
            <person name="Sarris P.F."/>
        </authorList>
    </citation>
    <scope>NUCLEOTIDE SEQUENCE</scope>
    <source>
        <strain evidence="1">PFS-001/15</strain>
        <tissue evidence="1">Leaf</tissue>
    </source>
</reference>
<comment type="caution">
    <text evidence="1">The sequence shown here is derived from an EMBL/GenBank/DDBJ whole genome shotgun (WGS) entry which is preliminary data.</text>
</comment>
<dbReference type="EMBL" id="QGKW02000007">
    <property type="protein sequence ID" value="KAF2617038.1"/>
    <property type="molecule type" value="Genomic_DNA"/>
</dbReference>
<gene>
    <name evidence="1" type="ORF">F2Q68_00039365</name>
</gene>
<dbReference type="AlphaFoldDB" id="A0A8S9MFK9"/>
<name>A0A8S9MFK9_BRACR</name>
<evidence type="ECO:0000313" key="2">
    <source>
        <dbReference type="Proteomes" id="UP000712281"/>
    </source>
</evidence>
<proteinExistence type="predicted"/>
<sequence length="94" mass="10578">MNKTLTVQIKSYHPKALRLVCSTRVRTERSVLPRPGPWHKQADAGATEDLNIFHNLPKAQVRINVTVRVEACGKKTNTDFNELKCEIKHGESGV</sequence>
<protein>
    <submittedName>
        <fullName evidence="1">Uncharacterized protein</fullName>
    </submittedName>
</protein>
<accession>A0A8S9MFK9</accession>
<dbReference type="Proteomes" id="UP000712281">
    <property type="component" value="Unassembled WGS sequence"/>
</dbReference>